<proteinExistence type="predicted"/>
<dbReference type="GO" id="GO:0008168">
    <property type="term" value="F:methyltransferase activity"/>
    <property type="evidence" value="ECO:0007669"/>
    <property type="project" value="UniProtKB-KW"/>
</dbReference>
<feature type="region of interest" description="Disordered" evidence="1">
    <location>
        <begin position="132"/>
        <end position="361"/>
    </location>
</feature>
<feature type="compositionally biased region" description="Basic and acidic residues" evidence="1">
    <location>
        <begin position="287"/>
        <end position="319"/>
    </location>
</feature>
<dbReference type="GO" id="GO:0032259">
    <property type="term" value="P:methylation"/>
    <property type="evidence" value="ECO:0007669"/>
    <property type="project" value="UniProtKB-KW"/>
</dbReference>
<reference evidence="3 4" key="1">
    <citation type="journal article" date="2020" name="Nature">
        <title>Six reference-quality genomes reveal evolution of bat adaptations.</title>
        <authorList>
            <person name="Jebb D."/>
            <person name="Huang Z."/>
            <person name="Pippel M."/>
            <person name="Hughes G.M."/>
            <person name="Lavrichenko K."/>
            <person name="Devanna P."/>
            <person name="Winkler S."/>
            <person name="Jermiin L.S."/>
            <person name="Skirmuntt E.C."/>
            <person name="Katzourakis A."/>
            <person name="Burkitt-Gray L."/>
            <person name="Ray D.A."/>
            <person name="Sullivan K.A.M."/>
            <person name="Roscito J.G."/>
            <person name="Kirilenko B.M."/>
            <person name="Davalos L.M."/>
            <person name="Corthals A.P."/>
            <person name="Power M.L."/>
            <person name="Jones G."/>
            <person name="Ransome R.D."/>
            <person name="Dechmann D.K.N."/>
            <person name="Locatelli A.G."/>
            <person name="Puechmaille S.J."/>
            <person name="Fedrigo O."/>
            <person name="Jarvis E.D."/>
            <person name="Hiller M."/>
            <person name="Vernes S.C."/>
            <person name="Myers E.W."/>
            <person name="Teeling E.C."/>
        </authorList>
    </citation>
    <scope>NUCLEOTIDE SEQUENCE [LARGE SCALE GENOMIC DNA]</scope>
    <source>
        <strain evidence="3">MRouAeg1</strain>
        <tissue evidence="3">Muscle</tissue>
    </source>
</reference>
<evidence type="ECO:0000313" key="3">
    <source>
        <dbReference type="EMBL" id="KAF6400841.1"/>
    </source>
</evidence>
<dbReference type="Pfam" id="PF06464">
    <property type="entry name" value="DMAP_binding"/>
    <property type="match status" value="1"/>
</dbReference>
<protein>
    <submittedName>
        <fullName evidence="3">DNA methyltransferase 1</fullName>
    </submittedName>
</protein>
<dbReference type="PROSITE" id="PS51912">
    <property type="entry name" value="DMAP1_BIND"/>
    <property type="match status" value="1"/>
</dbReference>
<keyword evidence="3" id="KW-0489">Methyltransferase</keyword>
<feature type="compositionally biased region" description="Basic and acidic residues" evidence="1">
    <location>
        <begin position="229"/>
        <end position="281"/>
    </location>
</feature>
<comment type="caution">
    <text evidence="3">The sequence shown here is derived from an EMBL/GenBank/DDBJ whole genome shotgun (WGS) entry which is preliminary data.</text>
</comment>
<feature type="compositionally biased region" description="Basic and acidic residues" evidence="1">
    <location>
        <begin position="327"/>
        <end position="343"/>
    </location>
</feature>
<dbReference type="InterPro" id="IPR010506">
    <property type="entry name" value="DMAP1-bd"/>
</dbReference>
<name>A0A7J8BQW6_ROUAE</name>
<sequence>MLGLPGPRGCFRGPPQHPRANIPMAATRDRRRQSRLKDLERDSLTEKECVKEKLNLLHEFLQTEIKNQLCDLETKLHKEELSEEGYLAKVKSLLNKDLSLENGAHAFSREVNGCLENGSHSSGEDRRVVMAEENKSPKLVSKPCMPRRSKSDGETKSEVSPSPRITRQTTRQTTITSHFARGPAKRKPEEDPEKARSDDSVHEEEKDQEEKRRRVTSREPVARPLPAEEPERVKPGTHKEEEGERDEKDKRLRSQTKELTPKQKSKEEPDREARPGVHAEMDEGDGKDEKRHRSQPKDLAAKRRPEEKEPERVKPQVSDEKDEDEKEEKRRKTTSKEPTEKKVARTKTVVSSKTHPPRCVQCGQYLDDPELKYEHHPTDAVDEPQLLTNERLSIFDANESGFESYEALPQHKLTCFRY</sequence>
<feature type="compositionally biased region" description="Basic and acidic residues" evidence="1">
    <location>
        <begin position="186"/>
        <end position="221"/>
    </location>
</feature>
<dbReference type="SMART" id="SM01137">
    <property type="entry name" value="DMAP_binding"/>
    <property type="match status" value="1"/>
</dbReference>
<accession>A0A7J8BQW6</accession>
<feature type="region of interest" description="Disordered" evidence="1">
    <location>
        <begin position="1"/>
        <end position="21"/>
    </location>
</feature>
<dbReference type="AlphaFoldDB" id="A0A7J8BQW6"/>
<feature type="domain" description="DMAP1-binding" evidence="2">
    <location>
        <begin position="24"/>
        <end position="117"/>
    </location>
</feature>
<dbReference type="EMBL" id="JACASE010000016">
    <property type="protein sequence ID" value="KAF6400841.1"/>
    <property type="molecule type" value="Genomic_DNA"/>
</dbReference>
<organism evidence="3 4">
    <name type="scientific">Rousettus aegyptiacus</name>
    <name type="common">Egyptian fruit bat</name>
    <name type="synonym">Pteropus aegyptiacus</name>
    <dbReference type="NCBI Taxonomy" id="9407"/>
    <lineage>
        <taxon>Eukaryota</taxon>
        <taxon>Metazoa</taxon>
        <taxon>Chordata</taxon>
        <taxon>Craniata</taxon>
        <taxon>Vertebrata</taxon>
        <taxon>Euteleostomi</taxon>
        <taxon>Mammalia</taxon>
        <taxon>Eutheria</taxon>
        <taxon>Laurasiatheria</taxon>
        <taxon>Chiroptera</taxon>
        <taxon>Yinpterochiroptera</taxon>
        <taxon>Pteropodoidea</taxon>
        <taxon>Pteropodidae</taxon>
        <taxon>Rousettinae</taxon>
        <taxon>Rousettus</taxon>
    </lineage>
</organism>
<keyword evidence="4" id="KW-1185">Reference proteome</keyword>
<evidence type="ECO:0000259" key="2">
    <source>
        <dbReference type="PROSITE" id="PS51912"/>
    </source>
</evidence>
<evidence type="ECO:0000313" key="4">
    <source>
        <dbReference type="Proteomes" id="UP000593571"/>
    </source>
</evidence>
<gene>
    <name evidence="3" type="ORF">HJG63_004040</name>
</gene>
<feature type="compositionally biased region" description="Low complexity" evidence="1">
    <location>
        <begin position="164"/>
        <end position="176"/>
    </location>
</feature>
<dbReference type="Proteomes" id="UP000593571">
    <property type="component" value="Unassembled WGS sequence"/>
</dbReference>
<evidence type="ECO:0000256" key="1">
    <source>
        <dbReference type="SAM" id="MobiDB-lite"/>
    </source>
</evidence>
<keyword evidence="3" id="KW-0808">Transferase</keyword>